<name>A0A1M7Y7J8_9BACT</name>
<evidence type="ECO:0000313" key="13">
    <source>
        <dbReference type="Proteomes" id="UP000184603"/>
    </source>
</evidence>
<comment type="similarity">
    <text evidence="2 9">Belongs to the ketopantoate reductase family.</text>
</comment>
<comment type="pathway">
    <text evidence="1 9">Cofactor biosynthesis; (R)-pantothenate biosynthesis; (R)-pantoate from 3-methyl-2-oxobutanoate: step 2/2.</text>
</comment>
<dbReference type="PANTHER" id="PTHR43765:SF2">
    <property type="entry name" value="2-DEHYDROPANTOATE 2-REDUCTASE"/>
    <property type="match status" value="1"/>
</dbReference>
<dbReference type="Pfam" id="PF02558">
    <property type="entry name" value="ApbA"/>
    <property type="match status" value="1"/>
</dbReference>
<dbReference type="SUPFAM" id="SSF51735">
    <property type="entry name" value="NAD(P)-binding Rossmann-fold domains"/>
    <property type="match status" value="1"/>
</dbReference>
<comment type="catalytic activity">
    <reaction evidence="8 9">
        <text>(R)-pantoate + NADP(+) = 2-dehydropantoate + NADPH + H(+)</text>
        <dbReference type="Rhea" id="RHEA:16233"/>
        <dbReference type="ChEBI" id="CHEBI:11561"/>
        <dbReference type="ChEBI" id="CHEBI:15378"/>
        <dbReference type="ChEBI" id="CHEBI:15980"/>
        <dbReference type="ChEBI" id="CHEBI:57783"/>
        <dbReference type="ChEBI" id="CHEBI:58349"/>
        <dbReference type="EC" id="1.1.1.169"/>
    </reaction>
</comment>
<evidence type="ECO:0000259" key="10">
    <source>
        <dbReference type="Pfam" id="PF02558"/>
    </source>
</evidence>
<evidence type="ECO:0000313" key="12">
    <source>
        <dbReference type="EMBL" id="SHO48604.1"/>
    </source>
</evidence>
<dbReference type="EMBL" id="FRFE01000010">
    <property type="protein sequence ID" value="SHO48604.1"/>
    <property type="molecule type" value="Genomic_DNA"/>
</dbReference>
<dbReference type="Proteomes" id="UP000184603">
    <property type="component" value="Unassembled WGS sequence"/>
</dbReference>
<dbReference type="InterPro" id="IPR013332">
    <property type="entry name" value="KPR_N"/>
</dbReference>
<dbReference type="InterPro" id="IPR013328">
    <property type="entry name" value="6PGD_dom2"/>
</dbReference>
<dbReference type="GO" id="GO:0005737">
    <property type="term" value="C:cytoplasm"/>
    <property type="evidence" value="ECO:0007669"/>
    <property type="project" value="TreeGrafter"/>
</dbReference>
<dbReference type="AlphaFoldDB" id="A0A1M7Y7J8"/>
<evidence type="ECO:0000256" key="3">
    <source>
        <dbReference type="ARBA" id="ARBA00013014"/>
    </source>
</evidence>
<accession>A0A1M7Y7J8</accession>
<dbReference type="EC" id="1.1.1.169" evidence="3 9"/>
<protein>
    <recommendedName>
        <fullName evidence="4 9">2-dehydropantoate 2-reductase</fullName>
        <ecNumber evidence="3 9">1.1.1.169</ecNumber>
    </recommendedName>
    <alternativeName>
        <fullName evidence="7 9">Ketopantoate reductase</fullName>
    </alternativeName>
</protein>
<dbReference type="RefSeq" id="WP_073613685.1">
    <property type="nucleotide sequence ID" value="NZ_FRFE01000010.1"/>
</dbReference>
<dbReference type="GO" id="GO:0050661">
    <property type="term" value="F:NADP binding"/>
    <property type="evidence" value="ECO:0007669"/>
    <property type="project" value="TreeGrafter"/>
</dbReference>
<keyword evidence="9" id="KW-0566">Pantothenate biosynthesis</keyword>
<feature type="domain" description="Ketopantoate reductase C-terminal" evidence="11">
    <location>
        <begin position="183"/>
        <end position="306"/>
    </location>
</feature>
<organism evidence="12 13">
    <name type="scientific">Desulfopila aestuarii DSM 18488</name>
    <dbReference type="NCBI Taxonomy" id="1121416"/>
    <lineage>
        <taxon>Bacteria</taxon>
        <taxon>Pseudomonadati</taxon>
        <taxon>Thermodesulfobacteriota</taxon>
        <taxon>Desulfobulbia</taxon>
        <taxon>Desulfobulbales</taxon>
        <taxon>Desulfocapsaceae</taxon>
        <taxon>Desulfopila</taxon>
    </lineage>
</organism>
<evidence type="ECO:0000256" key="6">
    <source>
        <dbReference type="ARBA" id="ARBA00023002"/>
    </source>
</evidence>
<dbReference type="InterPro" id="IPR036291">
    <property type="entry name" value="NAD(P)-bd_dom_sf"/>
</dbReference>
<comment type="function">
    <text evidence="9">Catalyzes the NADPH-dependent reduction of ketopantoate into pantoic acid.</text>
</comment>
<sequence length="314" mass="33767">MHVVLVGPGALGCLLSSRLTRGDRDGEHCFTLLDHNAKRANMLAAKGIRYHYKDEVEESAISVSSTPSETGLADVVILCVKSYDLKGCLGFCSPLLGPDTLLLFLQNGVAHLEAQIPDHYGTPAFGTTTEGANLLETGQVRHAGKGLTQFGFLKEVSNEAMEKLQQVTELFNQSGLKARMTDDILSRLWTKLMVNTGINGLTAILGCTNGELLTLPGAAARMERLVEEALKVALASNIYVPPDSLAITKDVCAKTATNISSMLQDVRAGRRTEIDAINGAVVAAARKLGMFSPENMKLVAEVKELERSYLPPGR</sequence>
<dbReference type="InterPro" id="IPR013752">
    <property type="entry name" value="KPA_reductase"/>
</dbReference>
<dbReference type="GO" id="GO:0015940">
    <property type="term" value="P:pantothenate biosynthetic process"/>
    <property type="evidence" value="ECO:0007669"/>
    <property type="project" value="UniProtKB-UniPathway"/>
</dbReference>
<dbReference type="SUPFAM" id="SSF48179">
    <property type="entry name" value="6-phosphogluconate dehydrogenase C-terminal domain-like"/>
    <property type="match status" value="1"/>
</dbReference>
<keyword evidence="13" id="KW-1185">Reference proteome</keyword>
<dbReference type="InterPro" id="IPR003710">
    <property type="entry name" value="ApbA"/>
</dbReference>
<evidence type="ECO:0000256" key="2">
    <source>
        <dbReference type="ARBA" id="ARBA00007870"/>
    </source>
</evidence>
<evidence type="ECO:0000256" key="5">
    <source>
        <dbReference type="ARBA" id="ARBA00022857"/>
    </source>
</evidence>
<dbReference type="STRING" id="1121416.SAMN02745220_02395"/>
<dbReference type="InterPro" id="IPR008927">
    <property type="entry name" value="6-PGluconate_DH-like_C_sf"/>
</dbReference>
<evidence type="ECO:0000256" key="1">
    <source>
        <dbReference type="ARBA" id="ARBA00004994"/>
    </source>
</evidence>
<keyword evidence="6 9" id="KW-0560">Oxidoreductase</keyword>
<dbReference type="OrthoDB" id="5333395at2"/>
<keyword evidence="5 9" id="KW-0521">NADP</keyword>
<dbReference type="PANTHER" id="PTHR43765">
    <property type="entry name" value="2-DEHYDROPANTOATE 2-REDUCTASE-RELATED"/>
    <property type="match status" value="1"/>
</dbReference>
<dbReference type="UniPathway" id="UPA00028">
    <property type="reaction ID" value="UER00004"/>
</dbReference>
<dbReference type="Pfam" id="PF08546">
    <property type="entry name" value="ApbA_C"/>
    <property type="match status" value="1"/>
</dbReference>
<dbReference type="GO" id="GO:0008677">
    <property type="term" value="F:2-dehydropantoate 2-reductase activity"/>
    <property type="evidence" value="ECO:0007669"/>
    <property type="project" value="UniProtKB-EC"/>
</dbReference>
<dbReference type="NCBIfam" id="TIGR00745">
    <property type="entry name" value="apbA_panE"/>
    <property type="match status" value="1"/>
</dbReference>
<evidence type="ECO:0000256" key="9">
    <source>
        <dbReference type="RuleBase" id="RU362068"/>
    </source>
</evidence>
<evidence type="ECO:0000256" key="4">
    <source>
        <dbReference type="ARBA" id="ARBA00019465"/>
    </source>
</evidence>
<reference evidence="12 13" key="1">
    <citation type="submission" date="2016-12" db="EMBL/GenBank/DDBJ databases">
        <authorList>
            <person name="Song W.-J."/>
            <person name="Kurnit D.M."/>
        </authorList>
    </citation>
    <scope>NUCLEOTIDE SEQUENCE [LARGE SCALE GENOMIC DNA]</scope>
    <source>
        <strain evidence="12 13">DSM 18488</strain>
    </source>
</reference>
<evidence type="ECO:0000259" key="11">
    <source>
        <dbReference type="Pfam" id="PF08546"/>
    </source>
</evidence>
<gene>
    <name evidence="12" type="ORF">SAMN02745220_02395</name>
</gene>
<dbReference type="InterPro" id="IPR050838">
    <property type="entry name" value="Ketopantoate_reductase"/>
</dbReference>
<evidence type="ECO:0000256" key="7">
    <source>
        <dbReference type="ARBA" id="ARBA00032024"/>
    </source>
</evidence>
<feature type="domain" description="Ketopantoate reductase N-terminal" evidence="10">
    <location>
        <begin position="4"/>
        <end position="153"/>
    </location>
</feature>
<evidence type="ECO:0000256" key="8">
    <source>
        <dbReference type="ARBA" id="ARBA00048793"/>
    </source>
</evidence>
<proteinExistence type="inferred from homology"/>
<dbReference type="Gene3D" id="1.10.1040.10">
    <property type="entry name" value="N-(1-d-carboxylethyl)-l-norvaline Dehydrogenase, domain 2"/>
    <property type="match status" value="1"/>
</dbReference>
<dbReference type="Gene3D" id="3.40.50.720">
    <property type="entry name" value="NAD(P)-binding Rossmann-like Domain"/>
    <property type="match status" value="1"/>
</dbReference>